<accession>A0ABN8MW31</accession>
<feature type="binding site" evidence="7">
    <location>
        <position position="620"/>
    </location>
    <ligand>
        <name>Zn(2+)</name>
        <dbReference type="ChEBI" id="CHEBI:29105"/>
        <note>catalytic</note>
    </ligand>
</feature>
<feature type="disulfide bond" evidence="7">
    <location>
        <begin position="133"/>
        <end position="155"/>
    </location>
</feature>
<dbReference type="CDD" id="cd04280">
    <property type="entry name" value="ZnMc_astacin_like"/>
    <property type="match status" value="2"/>
</dbReference>
<feature type="binding site" evidence="7">
    <location>
        <position position="614"/>
    </location>
    <ligand>
        <name>Zn(2+)</name>
        <dbReference type="ChEBI" id="CHEBI:29105"/>
        <note>catalytic</note>
    </ligand>
</feature>
<dbReference type="InterPro" id="IPR024079">
    <property type="entry name" value="MetalloPept_cat_dom_sf"/>
</dbReference>
<feature type="active site" evidence="7">
    <location>
        <position position="164"/>
    </location>
</feature>
<dbReference type="Gene3D" id="2.20.100.10">
    <property type="entry name" value="Thrombospondin type-1 (TSP1) repeat"/>
    <property type="match status" value="2"/>
</dbReference>
<feature type="active site" evidence="7">
    <location>
        <position position="611"/>
    </location>
</feature>
<dbReference type="InterPro" id="IPR000884">
    <property type="entry name" value="TSP1_rpt"/>
</dbReference>
<dbReference type="PANTHER" id="PTHR10127:SF780">
    <property type="entry name" value="METALLOENDOPEPTIDASE"/>
    <property type="match status" value="1"/>
</dbReference>
<feature type="binding site" evidence="7">
    <location>
        <position position="173"/>
    </location>
    <ligand>
        <name>Zn(2+)</name>
        <dbReference type="ChEBI" id="CHEBI:29105"/>
        <note>catalytic</note>
    </ligand>
</feature>
<evidence type="ECO:0000256" key="6">
    <source>
        <dbReference type="ARBA" id="ARBA00023180"/>
    </source>
</evidence>
<dbReference type="SMART" id="SM00235">
    <property type="entry name" value="ZnMc"/>
    <property type="match status" value="2"/>
</dbReference>
<feature type="domain" description="Peptidase M12A" evidence="9">
    <location>
        <begin position="70"/>
        <end position="266"/>
    </location>
</feature>
<dbReference type="SMART" id="SM00209">
    <property type="entry name" value="TSP1"/>
    <property type="match status" value="3"/>
</dbReference>
<name>A0ABN8MW31_9CNID</name>
<comment type="cofactor">
    <cofactor evidence="7 8">
        <name>Zn(2+)</name>
        <dbReference type="ChEBI" id="CHEBI:29105"/>
    </cofactor>
    <text evidence="7 8">Binds 1 zinc ion per subunit.</text>
</comment>
<feature type="disulfide bond" evidence="7">
    <location>
        <begin position="580"/>
        <end position="602"/>
    </location>
</feature>
<evidence type="ECO:0000313" key="10">
    <source>
        <dbReference type="EMBL" id="CAH3037140.1"/>
    </source>
</evidence>
<dbReference type="PANTHER" id="PTHR10127">
    <property type="entry name" value="DISCOIDIN, CUB, EGF, LAMININ , AND ZINC METALLOPROTEASE DOMAIN CONTAINING"/>
    <property type="match status" value="1"/>
</dbReference>
<feature type="binding site" evidence="7">
    <location>
        <position position="167"/>
    </location>
    <ligand>
        <name>Zn(2+)</name>
        <dbReference type="ChEBI" id="CHEBI:29105"/>
        <note>catalytic</note>
    </ligand>
</feature>
<dbReference type="EC" id="3.4.24.-" evidence="8"/>
<proteinExistence type="predicted"/>
<dbReference type="Pfam" id="PF00090">
    <property type="entry name" value="TSP_1"/>
    <property type="match status" value="3"/>
</dbReference>
<reference evidence="10 11" key="1">
    <citation type="submission" date="2022-05" db="EMBL/GenBank/DDBJ databases">
        <authorList>
            <consortium name="Genoscope - CEA"/>
            <person name="William W."/>
        </authorList>
    </citation>
    <scope>NUCLEOTIDE SEQUENCE [LARGE SCALE GENOMIC DNA]</scope>
</reference>
<feature type="binding site" evidence="7">
    <location>
        <position position="163"/>
    </location>
    <ligand>
        <name>Zn(2+)</name>
        <dbReference type="ChEBI" id="CHEBI:29105"/>
        <note>catalytic</note>
    </ligand>
</feature>
<dbReference type="PROSITE" id="PS51864">
    <property type="entry name" value="ASTACIN"/>
    <property type="match status" value="2"/>
</dbReference>
<feature type="non-terminal residue" evidence="10">
    <location>
        <position position="1"/>
    </location>
</feature>
<dbReference type="SUPFAM" id="SSF55486">
    <property type="entry name" value="Metalloproteases ('zincins'), catalytic domain"/>
    <property type="match status" value="2"/>
</dbReference>
<organism evidence="10 11">
    <name type="scientific">Porites lobata</name>
    <dbReference type="NCBI Taxonomy" id="104759"/>
    <lineage>
        <taxon>Eukaryota</taxon>
        <taxon>Metazoa</taxon>
        <taxon>Cnidaria</taxon>
        <taxon>Anthozoa</taxon>
        <taxon>Hexacorallia</taxon>
        <taxon>Scleractinia</taxon>
        <taxon>Fungiina</taxon>
        <taxon>Poritidae</taxon>
        <taxon>Porites</taxon>
    </lineage>
</organism>
<feature type="domain" description="Peptidase M12A" evidence="9">
    <location>
        <begin position="517"/>
        <end position="713"/>
    </location>
</feature>
<evidence type="ECO:0000259" key="9">
    <source>
        <dbReference type="PROSITE" id="PS51864"/>
    </source>
</evidence>
<keyword evidence="6" id="KW-0325">Glycoprotein</keyword>
<evidence type="ECO:0000256" key="4">
    <source>
        <dbReference type="ARBA" id="ARBA00022833"/>
    </source>
</evidence>
<protein>
    <recommendedName>
        <fullName evidence="8">Metalloendopeptidase</fullName>
        <ecNumber evidence="8">3.4.24.-</ecNumber>
    </recommendedName>
</protein>
<comment type="caution">
    <text evidence="10">The sequence shown here is derived from an EMBL/GenBank/DDBJ whole genome shotgun (WGS) entry which is preliminary data.</text>
</comment>
<gene>
    <name evidence="10" type="ORF">PLOB_00035344</name>
</gene>
<dbReference type="InterPro" id="IPR001506">
    <property type="entry name" value="Peptidase_M12A"/>
</dbReference>
<keyword evidence="5 7" id="KW-0482">Metalloprotease</keyword>
<dbReference type="InterPro" id="IPR006026">
    <property type="entry name" value="Peptidase_Metallo"/>
</dbReference>
<comment type="caution">
    <text evidence="7">Lacks conserved residue(s) required for the propagation of feature annotation.</text>
</comment>
<dbReference type="Gene3D" id="3.40.390.10">
    <property type="entry name" value="Collagenase (Catalytic Domain)"/>
    <property type="match status" value="2"/>
</dbReference>
<dbReference type="Proteomes" id="UP001159405">
    <property type="component" value="Unassembled WGS sequence"/>
</dbReference>
<dbReference type="PRINTS" id="PR00480">
    <property type="entry name" value="ASTACIN"/>
</dbReference>
<feature type="binding site" evidence="7">
    <location>
        <position position="610"/>
    </location>
    <ligand>
        <name>Zn(2+)</name>
        <dbReference type="ChEBI" id="CHEBI:29105"/>
        <note>catalytic</note>
    </ligand>
</feature>
<evidence type="ECO:0000313" key="11">
    <source>
        <dbReference type="Proteomes" id="UP001159405"/>
    </source>
</evidence>
<sequence>VDNPRGLKENTAMDNIEKANKEDHTENTFKNIFEGDVELTESDREGVDTINTNSTDRAEVDVDSVLTKRKAISSRRHLWVRKVVPVELGPGSSKAWRNILKAVQEIQKKSCVRFRMKKKGDENWIRFVKKNGCFSPVGRQYLKKGMQELSIGKGCNSKGIILHELMHALGFWHEQSRSDRQSYLEVLWENINPGQIHNFNRYKKKNLDFFGGSYDFSSIMHYGNYAFSKNKRPTMLSVKNPLLQFGQIAKLSPTDALQLNALYDCRDCESNLESTWCLTRGKNKGNSTRKLTRAGRYVYERFRLYRKCSGGQFWGWWSHMVIRLYFSALLKLLMPQKNLLRFKVFMKIHPKNVTFPDKKSYELLFVSRRETKKQGWSSWGNWSPCDTNCTKERERFCSADNIKKCPGADRDRIQIQKSKCPNKECYETDLTKNESQTTGEYCKKSMTSDNPGGLKDNTVMDKIEQANEEDHAEKKVKNIFEGDIQLTSSDKDGVDTSNTNSADTAEVDVDSVVTKRKAISSRRHLWVRKVVPVELGPGASRAWNNILKAVDEIQKKSCVKFRMKKDGDEHWIRFVKKSGCNSPVGRQYLKKGMQELSIGDGCNEKGIILHELLHALGFWHEQSRSDRDDYLQVLWENIDPQQLHNFNRYRKKDMDFYGGSYDFSSIMHYGNYAFSKNKRPTMLSVKDPLLQFGQIAKLSPTDILQLNALYDCRTKKKGWSNWGNWSPCDKNCTKERERFCSADDIKKCPGADGDRIELQKAKCPMDECYVPINGHWGRWGPWSKCSRNCGQGYQTQSRTCDDPKPEYGGKYCKGPLVRIRPCMMRKQCK</sequence>
<dbReference type="InterPro" id="IPR034035">
    <property type="entry name" value="Astacin-like_dom"/>
</dbReference>
<keyword evidence="3 7" id="KW-0378">Hydrolase</keyword>
<keyword evidence="2 7" id="KW-0479">Metal-binding</keyword>
<evidence type="ECO:0000256" key="7">
    <source>
        <dbReference type="PROSITE-ProRule" id="PRU01211"/>
    </source>
</evidence>
<evidence type="ECO:0000256" key="5">
    <source>
        <dbReference type="ARBA" id="ARBA00023049"/>
    </source>
</evidence>
<evidence type="ECO:0000256" key="3">
    <source>
        <dbReference type="ARBA" id="ARBA00022801"/>
    </source>
</evidence>
<dbReference type="PROSITE" id="PS50092">
    <property type="entry name" value="TSP1"/>
    <property type="match status" value="3"/>
</dbReference>
<dbReference type="EMBL" id="CALNXK010000005">
    <property type="protein sequence ID" value="CAH3037140.1"/>
    <property type="molecule type" value="Genomic_DNA"/>
</dbReference>
<keyword evidence="1 7" id="KW-0645">Protease</keyword>
<dbReference type="InterPro" id="IPR036383">
    <property type="entry name" value="TSP1_rpt_sf"/>
</dbReference>
<evidence type="ECO:0000256" key="2">
    <source>
        <dbReference type="ARBA" id="ARBA00022723"/>
    </source>
</evidence>
<evidence type="ECO:0000256" key="1">
    <source>
        <dbReference type="ARBA" id="ARBA00022670"/>
    </source>
</evidence>
<dbReference type="Pfam" id="PF01400">
    <property type="entry name" value="Astacin"/>
    <property type="match status" value="2"/>
</dbReference>
<dbReference type="SUPFAM" id="SSF82895">
    <property type="entry name" value="TSP-1 type 1 repeat"/>
    <property type="match status" value="2"/>
</dbReference>
<keyword evidence="11" id="KW-1185">Reference proteome</keyword>
<keyword evidence="4 7" id="KW-0862">Zinc</keyword>
<keyword evidence="7" id="KW-1015">Disulfide bond</keyword>
<evidence type="ECO:0000256" key="8">
    <source>
        <dbReference type="RuleBase" id="RU361183"/>
    </source>
</evidence>